<dbReference type="AlphaFoldDB" id="X1EPB8"/>
<organism evidence="1">
    <name type="scientific">marine sediment metagenome</name>
    <dbReference type="NCBI Taxonomy" id="412755"/>
    <lineage>
        <taxon>unclassified sequences</taxon>
        <taxon>metagenomes</taxon>
        <taxon>ecological metagenomes</taxon>
    </lineage>
</organism>
<accession>X1EPB8</accession>
<proteinExistence type="predicted"/>
<gene>
    <name evidence="1" type="ORF">S01H4_59693</name>
</gene>
<comment type="caution">
    <text evidence="1">The sequence shown here is derived from an EMBL/GenBank/DDBJ whole genome shotgun (WGS) entry which is preliminary data.</text>
</comment>
<evidence type="ECO:0000313" key="1">
    <source>
        <dbReference type="EMBL" id="GAH10468.1"/>
    </source>
</evidence>
<name>X1EPB8_9ZZZZ</name>
<protein>
    <submittedName>
        <fullName evidence="1">Uncharacterized protein</fullName>
    </submittedName>
</protein>
<sequence>MTTKKGITSIKPTFFFGNKHMQKFSEPKKRNLTKVNISQMKSVNKFCNLLLHTIIRKQYRPSKKTDTKPNFLSAAEKLHYVEMFLENKIEKNNILMDICKKELINT</sequence>
<reference evidence="1" key="1">
    <citation type="journal article" date="2014" name="Front. Microbiol.">
        <title>High frequency of phylogenetically diverse reductive dehalogenase-homologous genes in deep subseafloor sedimentary metagenomes.</title>
        <authorList>
            <person name="Kawai M."/>
            <person name="Futagami T."/>
            <person name="Toyoda A."/>
            <person name="Takaki Y."/>
            <person name="Nishi S."/>
            <person name="Hori S."/>
            <person name="Arai W."/>
            <person name="Tsubouchi T."/>
            <person name="Morono Y."/>
            <person name="Uchiyama I."/>
            <person name="Ito T."/>
            <person name="Fujiyama A."/>
            <person name="Inagaki F."/>
            <person name="Takami H."/>
        </authorList>
    </citation>
    <scope>NUCLEOTIDE SEQUENCE</scope>
    <source>
        <strain evidence="1">Expedition CK06-06</strain>
    </source>
</reference>
<feature type="non-terminal residue" evidence="1">
    <location>
        <position position="106"/>
    </location>
</feature>
<dbReference type="EMBL" id="BART01035052">
    <property type="protein sequence ID" value="GAH10468.1"/>
    <property type="molecule type" value="Genomic_DNA"/>
</dbReference>